<dbReference type="Gene3D" id="2.40.10.10">
    <property type="entry name" value="Trypsin-like serine proteases"/>
    <property type="match status" value="1"/>
</dbReference>
<accession>A0ABD3SH85</accession>
<dbReference type="SUPFAM" id="SSF50494">
    <property type="entry name" value="Trypsin-like serine proteases"/>
    <property type="match status" value="1"/>
</dbReference>
<dbReference type="EMBL" id="JALLPB020000026">
    <property type="protein sequence ID" value="KAL3823937.1"/>
    <property type="molecule type" value="Genomic_DNA"/>
</dbReference>
<keyword evidence="2 7" id="KW-0645">Protease</keyword>
<keyword evidence="5" id="KW-0843">Virulence</keyword>
<evidence type="ECO:0000256" key="4">
    <source>
        <dbReference type="ARBA" id="ARBA00022825"/>
    </source>
</evidence>
<dbReference type="FunFam" id="2.40.10.10:FF:000036">
    <property type="entry name" value="Trypsin beta"/>
    <property type="match status" value="1"/>
</dbReference>
<dbReference type="InterPro" id="IPR001254">
    <property type="entry name" value="Trypsin_dom"/>
</dbReference>
<dbReference type="PROSITE" id="PS00135">
    <property type="entry name" value="TRYPSIN_SER"/>
    <property type="match status" value="1"/>
</dbReference>
<organism evidence="11 12">
    <name type="scientific">Cyclostephanos tholiformis</name>
    <dbReference type="NCBI Taxonomy" id="382380"/>
    <lineage>
        <taxon>Eukaryota</taxon>
        <taxon>Sar</taxon>
        <taxon>Stramenopiles</taxon>
        <taxon>Ochrophyta</taxon>
        <taxon>Bacillariophyta</taxon>
        <taxon>Coscinodiscophyceae</taxon>
        <taxon>Thalassiosirophycidae</taxon>
        <taxon>Stephanodiscales</taxon>
        <taxon>Stephanodiscaceae</taxon>
        <taxon>Cyclostephanos</taxon>
    </lineage>
</organism>
<keyword evidence="4 7" id="KW-0720">Serine protease</keyword>
<dbReference type="GO" id="GO:0006508">
    <property type="term" value="P:proteolysis"/>
    <property type="evidence" value="ECO:0007669"/>
    <property type="project" value="UniProtKB-KW"/>
</dbReference>
<evidence type="ECO:0000256" key="2">
    <source>
        <dbReference type="ARBA" id="ARBA00022670"/>
    </source>
</evidence>
<feature type="domain" description="Peptidase S1" evidence="10">
    <location>
        <begin position="48"/>
        <end position="274"/>
    </location>
</feature>
<dbReference type="PROSITE" id="PS00134">
    <property type="entry name" value="TRYPSIN_HIS"/>
    <property type="match status" value="1"/>
</dbReference>
<keyword evidence="12" id="KW-1185">Reference proteome</keyword>
<evidence type="ECO:0000256" key="1">
    <source>
        <dbReference type="ARBA" id="ARBA00007664"/>
    </source>
</evidence>
<dbReference type="Pfam" id="PF00089">
    <property type="entry name" value="Trypsin"/>
    <property type="match status" value="1"/>
</dbReference>
<dbReference type="GO" id="GO:0008236">
    <property type="term" value="F:serine-type peptidase activity"/>
    <property type="evidence" value="ECO:0007669"/>
    <property type="project" value="UniProtKB-KW"/>
</dbReference>
<comment type="caution">
    <text evidence="11">The sequence shown here is derived from an EMBL/GenBank/DDBJ whole genome shotgun (WGS) entry which is preliminary data.</text>
</comment>
<name>A0ABD3SH85_9STRA</name>
<evidence type="ECO:0000256" key="9">
    <source>
        <dbReference type="SAM" id="SignalP"/>
    </source>
</evidence>
<feature type="signal peptide" evidence="9">
    <location>
        <begin position="1"/>
        <end position="23"/>
    </location>
</feature>
<evidence type="ECO:0000256" key="8">
    <source>
        <dbReference type="SAM" id="MobiDB-lite"/>
    </source>
</evidence>
<dbReference type="PRINTS" id="PR00722">
    <property type="entry name" value="CHYMOTRYPSIN"/>
</dbReference>
<proteinExistence type="inferred from homology"/>
<dbReference type="InterPro" id="IPR050430">
    <property type="entry name" value="Peptidase_S1"/>
</dbReference>
<evidence type="ECO:0000256" key="3">
    <source>
        <dbReference type="ARBA" id="ARBA00022801"/>
    </source>
</evidence>
<evidence type="ECO:0000313" key="12">
    <source>
        <dbReference type="Proteomes" id="UP001530377"/>
    </source>
</evidence>
<dbReference type="PANTHER" id="PTHR24276:SF91">
    <property type="entry name" value="AT26814P-RELATED"/>
    <property type="match status" value="1"/>
</dbReference>
<reference evidence="11 12" key="1">
    <citation type="submission" date="2024-10" db="EMBL/GenBank/DDBJ databases">
        <title>Updated reference genomes for cyclostephanoid diatoms.</title>
        <authorList>
            <person name="Roberts W.R."/>
            <person name="Alverson A.J."/>
        </authorList>
    </citation>
    <scope>NUCLEOTIDE SEQUENCE [LARGE SCALE GENOMIC DNA]</scope>
    <source>
        <strain evidence="11 12">AJA228-03</strain>
    </source>
</reference>
<dbReference type="AlphaFoldDB" id="A0ABD3SH85"/>
<keyword evidence="6" id="KW-1015">Disulfide bond</keyword>
<dbReference type="InterPro" id="IPR043504">
    <property type="entry name" value="Peptidase_S1_PA_chymotrypsin"/>
</dbReference>
<sequence length="480" mass="50067">MMKSFSRTSLTLELLLVVGSATASGNIFDDGDDVSRVADSMRSKSTRIVGGVEAQEGRYPYLVSLTKDGSNHFCGGTLIAKDTVLTAAHCLGGTIIAKIGGYEIADGEGILVVDQVAHPSYDFGTNENDFALLFLEESTTLDISLPRLNNNNDFPSSGSTTHVMGWGVTDDGSPADSLMRVSLTVISNEECDSANSGDGNYNGAIYDDMICTDSSDGHDACQGDSGGPLIVRDDNGPEGDVVVGIVSWGIGCGIMPGVFARVSSGYDWIQATVCETSNDPPGSLCGEPTNAPITRRPTKRPTQKPTPIPSTLRPTDSPTDRPTDSPTDSPTLSPSISPTTSEPTLSPTESSQPTDSPSSSPTLSVQPTESPSISTSPSASPSASPSVSTPPTTSASPTTQPSVVPSLRPSSSPTLTISPSMSSRPTMSESPTAKIAYTQLKALQLSVDDDEISMYSSGRMGSNIAISTLLSIIMSMWMIL</sequence>
<keyword evidence="9" id="KW-0732">Signal</keyword>
<dbReference type="PROSITE" id="PS50240">
    <property type="entry name" value="TRYPSIN_DOM"/>
    <property type="match status" value="1"/>
</dbReference>
<dbReference type="InterPro" id="IPR018114">
    <property type="entry name" value="TRYPSIN_HIS"/>
</dbReference>
<feature type="region of interest" description="Disordered" evidence="8">
    <location>
        <begin position="275"/>
        <end position="430"/>
    </location>
</feature>
<evidence type="ECO:0000313" key="11">
    <source>
        <dbReference type="EMBL" id="KAL3823937.1"/>
    </source>
</evidence>
<keyword evidence="3 7" id="KW-0378">Hydrolase</keyword>
<protein>
    <recommendedName>
        <fullName evidence="10">Peptidase S1 domain-containing protein</fullName>
    </recommendedName>
</protein>
<evidence type="ECO:0000256" key="5">
    <source>
        <dbReference type="ARBA" id="ARBA00023026"/>
    </source>
</evidence>
<dbReference type="Proteomes" id="UP001530377">
    <property type="component" value="Unassembled WGS sequence"/>
</dbReference>
<dbReference type="InterPro" id="IPR001314">
    <property type="entry name" value="Peptidase_S1A"/>
</dbReference>
<dbReference type="InterPro" id="IPR033116">
    <property type="entry name" value="TRYPSIN_SER"/>
</dbReference>
<evidence type="ECO:0000256" key="6">
    <source>
        <dbReference type="ARBA" id="ARBA00023157"/>
    </source>
</evidence>
<dbReference type="InterPro" id="IPR009003">
    <property type="entry name" value="Peptidase_S1_PA"/>
</dbReference>
<dbReference type="CDD" id="cd00190">
    <property type="entry name" value="Tryp_SPc"/>
    <property type="match status" value="1"/>
</dbReference>
<evidence type="ECO:0000256" key="7">
    <source>
        <dbReference type="RuleBase" id="RU363034"/>
    </source>
</evidence>
<comment type="similarity">
    <text evidence="1">Belongs to the peptidase S1 family.</text>
</comment>
<dbReference type="SMART" id="SM00020">
    <property type="entry name" value="Tryp_SPc"/>
    <property type="match status" value="1"/>
</dbReference>
<gene>
    <name evidence="11" type="ORF">ACHAXA_007908</name>
</gene>
<feature type="chain" id="PRO_5044865585" description="Peptidase S1 domain-containing protein" evidence="9">
    <location>
        <begin position="24"/>
        <end position="480"/>
    </location>
</feature>
<feature type="compositionally biased region" description="Low complexity" evidence="8">
    <location>
        <begin position="324"/>
        <end position="423"/>
    </location>
</feature>
<dbReference type="PANTHER" id="PTHR24276">
    <property type="entry name" value="POLYSERASE-RELATED"/>
    <property type="match status" value="1"/>
</dbReference>
<evidence type="ECO:0000259" key="10">
    <source>
        <dbReference type="PROSITE" id="PS50240"/>
    </source>
</evidence>